<accession>A0A084QPB2</accession>
<dbReference type="Gene3D" id="2.160.20.10">
    <property type="entry name" value="Single-stranded right-handed beta-helix, Pectin lyase-like"/>
    <property type="match status" value="1"/>
</dbReference>
<feature type="non-terminal residue" evidence="14">
    <location>
        <position position="358"/>
    </location>
</feature>
<dbReference type="SMART" id="SM00656">
    <property type="entry name" value="Amb_all"/>
    <property type="match status" value="1"/>
</dbReference>
<reference evidence="14 15" key="1">
    <citation type="journal article" date="2014" name="BMC Genomics">
        <title>Comparative genome sequencing reveals chemotype-specific gene clusters in the toxigenic black mold Stachybotrys.</title>
        <authorList>
            <person name="Semeiks J."/>
            <person name="Borek D."/>
            <person name="Otwinowski Z."/>
            <person name="Grishin N.V."/>
        </authorList>
    </citation>
    <scope>NUCLEOTIDE SEQUENCE [LARGE SCALE GENOMIC DNA]</scope>
    <source>
        <strain evidence="14 15">IBT 40285</strain>
    </source>
</reference>
<keyword evidence="10 11" id="KW-0456">Lyase</keyword>
<dbReference type="GO" id="GO:0000272">
    <property type="term" value="P:polysaccharide catabolic process"/>
    <property type="evidence" value="ECO:0007669"/>
    <property type="project" value="UniProtKB-KW"/>
</dbReference>
<feature type="domain" description="Pectate lyase" evidence="13">
    <location>
        <begin position="86"/>
        <end position="299"/>
    </location>
</feature>
<dbReference type="STRING" id="1283841.A0A084QPB2"/>
<evidence type="ECO:0000256" key="12">
    <source>
        <dbReference type="SAM" id="MobiDB-lite"/>
    </source>
</evidence>
<evidence type="ECO:0000256" key="7">
    <source>
        <dbReference type="ARBA" id="ARBA00022723"/>
    </source>
</evidence>
<sequence>MEIRIIQPNPNTQASASTRSTIFSTSSRFEKPSATSEMKFSPVLLFAAAAAASPVKLQAREVTKRQAAEACPIGYCLENGGTTGGAAGETVTVSDLASLTEAAESDGPLTIIVTGAISGSARIRVASDKTIFGENGASLTGIGFYIRRVNNVILRNLAIGQVDADNGDAVGIDESLNVWIDHLDLSGDLSAGKDDLDGLLDITHAADWVTVSNVYFHDHWKGSLIGHSDSNEDEDLGALHITYANNHWFNINSRGPSVRFGVVHVINNYYDSLIDSAINSRMDAQVLVQSTAFTNTPNAIFSRDSDYTGYVVVDDVDFGTSENTVPEGTLTPGSLPYSIPALGSGAVASSVPAGAGNI</sequence>
<evidence type="ECO:0000256" key="9">
    <source>
        <dbReference type="ARBA" id="ARBA00022837"/>
    </source>
</evidence>
<protein>
    <recommendedName>
        <fullName evidence="5">pectate lyase</fullName>
        <ecNumber evidence="5">4.2.2.2</ecNumber>
    </recommendedName>
</protein>
<evidence type="ECO:0000256" key="2">
    <source>
        <dbReference type="ARBA" id="ARBA00001913"/>
    </source>
</evidence>
<dbReference type="PANTHER" id="PTHR31683:SF18">
    <property type="entry name" value="PECTATE LYASE 21-RELATED"/>
    <property type="match status" value="1"/>
</dbReference>
<keyword evidence="15" id="KW-1185">Reference proteome</keyword>
<evidence type="ECO:0000313" key="14">
    <source>
        <dbReference type="EMBL" id="KFA65797.1"/>
    </source>
</evidence>
<evidence type="ECO:0000256" key="6">
    <source>
        <dbReference type="ARBA" id="ARBA00022525"/>
    </source>
</evidence>
<dbReference type="InterPro" id="IPR011050">
    <property type="entry name" value="Pectin_lyase_fold/virulence"/>
</dbReference>
<evidence type="ECO:0000256" key="4">
    <source>
        <dbReference type="ARBA" id="ARBA00010980"/>
    </source>
</evidence>
<dbReference type="InterPro" id="IPR002022">
    <property type="entry name" value="Pec_lyase"/>
</dbReference>
<feature type="region of interest" description="Disordered" evidence="12">
    <location>
        <begin position="1"/>
        <end position="28"/>
    </location>
</feature>
<evidence type="ECO:0000259" key="13">
    <source>
        <dbReference type="SMART" id="SM00656"/>
    </source>
</evidence>
<dbReference type="HOGENOM" id="CLU_021894_2_1_1"/>
<gene>
    <name evidence="14" type="ORF">S40285_06135</name>
</gene>
<proteinExistence type="inferred from homology"/>
<evidence type="ECO:0000256" key="8">
    <source>
        <dbReference type="ARBA" id="ARBA00022729"/>
    </source>
</evidence>
<dbReference type="InterPro" id="IPR012334">
    <property type="entry name" value="Pectin_lyas_fold"/>
</dbReference>
<comment type="similarity">
    <text evidence="4 11">Belongs to the polysaccharide lyase 1 family.</text>
</comment>
<comment type="cofactor">
    <cofactor evidence="2">
        <name>Ca(2+)</name>
        <dbReference type="ChEBI" id="CHEBI:29108"/>
    </cofactor>
</comment>
<dbReference type="GO" id="GO:0030570">
    <property type="term" value="F:pectate lyase activity"/>
    <property type="evidence" value="ECO:0007669"/>
    <property type="project" value="UniProtKB-EC"/>
</dbReference>
<name>A0A084QPB2_STAC4</name>
<evidence type="ECO:0000256" key="1">
    <source>
        <dbReference type="ARBA" id="ARBA00000695"/>
    </source>
</evidence>
<keyword evidence="11" id="KW-0624">Polysaccharide degradation</keyword>
<dbReference type="InParanoid" id="A0A084QPB2"/>
<evidence type="ECO:0000256" key="10">
    <source>
        <dbReference type="ARBA" id="ARBA00023239"/>
    </source>
</evidence>
<dbReference type="Proteomes" id="UP000028524">
    <property type="component" value="Unassembled WGS sequence"/>
</dbReference>
<dbReference type="Pfam" id="PF00544">
    <property type="entry name" value="Pectate_lyase_4"/>
    <property type="match status" value="1"/>
</dbReference>
<dbReference type="FunFam" id="2.160.20.10:FF:000036">
    <property type="entry name" value="Pectate lyase A"/>
    <property type="match status" value="1"/>
</dbReference>
<dbReference type="PANTHER" id="PTHR31683">
    <property type="entry name" value="PECTATE LYASE 18-RELATED"/>
    <property type="match status" value="1"/>
</dbReference>
<comment type="catalytic activity">
    <reaction evidence="1">
        <text>Eliminative cleavage of (1-&gt;4)-alpha-D-galacturonan to give oligosaccharides with 4-deoxy-alpha-D-galact-4-enuronosyl groups at their non-reducing ends.</text>
        <dbReference type="EC" id="4.2.2.2"/>
    </reaction>
</comment>
<dbReference type="GO" id="GO:0046872">
    <property type="term" value="F:metal ion binding"/>
    <property type="evidence" value="ECO:0007669"/>
    <property type="project" value="UniProtKB-KW"/>
</dbReference>
<dbReference type="GO" id="GO:0005576">
    <property type="term" value="C:extracellular region"/>
    <property type="evidence" value="ECO:0007669"/>
    <property type="project" value="UniProtKB-SubCell"/>
</dbReference>
<keyword evidence="9" id="KW-0106">Calcium</keyword>
<dbReference type="EC" id="4.2.2.2" evidence="5"/>
<keyword evidence="7" id="KW-0479">Metal-binding</keyword>
<feature type="compositionally biased region" description="Low complexity" evidence="12">
    <location>
        <begin position="14"/>
        <end position="27"/>
    </location>
</feature>
<evidence type="ECO:0000313" key="15">
    <source>
        <dbReference type="Proteomes" id="UP000028524"/>
    </source>
</evidence>
<keyword evidence="6 11" id="KW-0964">Secreted</keyword>
<keyword evidence="8" id="KW-0732">Signal</keyword>
<evidence type="ECO:0000256" key="5">
    <source>
        <dbReference type="ARBA" id="ARBA00012272"/>
    </source>
</evidence>
<dbReference type="OMA" id="LVNNYWD"/>
<evidence type="ECO:0000256" key="11">
    <source>
        <dbReference type="RuleBase" id="RU361173"/>
    </source>
</evidence>
<dbReference type="EMBL" id="KL660554">
    <property type="protein sequence ID" value="KFA65797.1"/>
    <property type="molecule type" value="Genomic_DNA"/>
</dbReference>
<dbReference type="OrthoDB" id="1637350at2759"/>
<comment type="subcellular location">
    <subcellularLocation>
        <location evidence="3 11">Secreted</location>
    </subcellularLocation>
</comment>
<dbReference type="SUPFAM" id="SSF51126">
    <property type="entry name" value="Pectin lyase-like"/>
    <property type="match status" value="1"/>
</dbReference>
<keyword evidence="11" id="KW-0119">Carbohydrate metabolism</keyword>
<dbReference type="InterPro" id="IPR045032">
    <property type="entry name" value="PEL"/>
</dbReference>
<evidence type="ECO:0000256" key="3">
    <source>
        <dbReference type="ARBA" id="ARBA00004613"/>
    </source>
</evidence>
<dbReference type="AlphaFoldDB" id="A0A084QPB2"/>
<organism evidence="14 15">
    <name type="scientific">Stachybotrys chlorohalonatus (strain IBT 40285)</name>
    <dbReference type="NCBI Taxonomy" id="1283841"/>
    <lineage>
        <taxon>Eukaryota</taxon>
        <taxon>Fungi</taxon>
        <taxon>Dikarya</taxon>
        <taxon>Ascomycota</taxon>
        <taxon>Pezizomycotina</taxon>
        <taxon>Sordariomycetes</taxon>
        <taxon>Hypocreomycetidae</taxon>
        <taxon>Hypocreales</taxon>
        <taxon>Stachybotryaceae</taxon>
        <taxon>Stachybotrys</taxon>
    </lineage>
</organism>